<feature type="domain" description="SWIM-type" evidence="3">
    <location>
        <begin position="899"/>
        <end position="946"/>
    </location>
</feature>
<dbReference type="AlphaFoldDB" id="A0A8B8ZBZ2"/>
<evidence type="ECO:0000313" key="7">
    <source>
        <dbReference type="RefSeq" id="XP_038971615.1"/>
    </source>
</evidence>
<sequence>MVLISEIRGDAPDEAEEEGRKEEETAEEELKVDEEKGTPEKPEEPEEPEEPAESVAAAGEVKESPAKGTEGSAAGQTLYNECALRVACIMRNYLYMRQAGVAVSGRGPPAGEAPAEHRCKAMMEVVGKVHGKWTVSKLVVEHNHELLPRQDAGKDGAGLVPVMGMEFESVEAAKAFYYEYGEKSGFKARTGSNRRSAGSGALIMQRFLCWRGNYLMYRKFTGTNAGKQKRGPYKKRARRLATAAAKKDGDVGEIIQVESSTEKVGVAGGDRGVEVHSGPPVKEQAVAEKDVGQKPPIPSIGMPAQAVAAAAGKDGEKQKDDGKAIPVANTAESRLLRELGVRVSRYTQEERRDIIIRYMMKRTNRQGVQRPVKQYASSLQVSSRRALAERRQRGIGGRFLRRDESQTSSRQDEKTEADPAVPAEDATNIGGEPNVGMVFANEDKAYEFYVKYAGTVGFSIRKGWWDKSSRNVTRSRVYVCSREGFRPKTVTNDEKKTRPETRTGCPARMAIKITPSGKYCISEFVADHNHQLAAPLDIQMLRSQRLLAKVQPGGRQSTSLIPADYRNYLRSKRMKDMKNGDAGALLEYLQKMKSKNPSFFYAIQVDEEDQLTNIFWADAQSMMDYHYFGDVVCFDTAYRTNDYDRPFALFFGVNHHKQITIFGAALLYDETVESFKWLFETFKTAMCRKQPRTVLTDRSAAVYDAIAAIWTGTMHRLCLWQIHQDAMKNLSHVFEGSETFALDFSRCLYDCEDKEEFLSAWETMLEKYDLKDNEWLRKLYEEREKWALVHAREIFCADIANTIRNENLNSVLKEYLKLETDLLSFFKQYDRLLEERRYAEQQADYHANQGTSRIPPLRLLWQAANVYTPAVFEMFRLEFELIMNCMVYSCGEVGTISQYVVTVKGKTKEHFVRFDSADGSAICSCKKFEFAGVQCFHVLKILDLRNTKELPLQYVLKRWTKDAKVGSARENHSFALDGDPKSSLPKRYSSLCGILYKLAARAAENAEAYSFMESQSDQLLEQVEHILQARLLEKSSPSTVSKGQPHNLVHNESNNGESPRAGGKKKKNGDARRKNQNGFESNKRQKGRQGLSGDAEITTRSDEPPAPSDEMPAQPRNPPNQFFAPSQFMQGSYVSGHQFGLSSVQGFHNMTQFSQVQESPATVLQQQPFHGNTELGQNDVQACPASDMHSLQFVGSNPQLGHQSSDQGHYSIPVWDFL</sequence>
<feature type="region of interest" description="Disordered" evidence="2">
    <location>
        <begin position="1"/>
        <end position="73"/>
    </location>
</feature>
<dbReference type="RefSeq" id="XP_038971615.1">
    <property type="nucleotide sequence ID" value="XM_039115687.1"/>
</dbReference>
<dbReference type="RefSeq" id="XP_038971617.1">
    <property type="nucleotide sequence ID" value="XM_039115689.1"/>
</dbReference>
<evidence type="ECO:0000313" key="8">
    <source>
        <dbReference type="RefSeq" id="XP_038971616.1"/>
    </source>
</evidence>
<feature type="compositionally biased region" description="Polar residues" evidence="2">
    <location>
        <begin position="1035"/>
        <end position="1057"/>
    </location>
</feature>
<dbReference type="PANTHER" id="PTHR31669:SF162">
    <property type="entry name" value="PROTEIN FAR1-RELATED SEQUENCE"/>
    <property type="match status" value="1"/>
</dbReference>
<protein>
    <submittedName>
        <fullName evidence="5 6">Protein FAR-RED IMPAIRED RESPONSE 1-like isoform X1</fullName>
    </submittedName>
</protein>
<feature type="region of interest" description="Disordered" evidence="2">
    <location>
        <begin position="381"/>
        <end position="434"/>
    </location>
</feature>
<dbReference type="RefSeq" id="XP_038971613.1">
    <property type="nucleotide sequence ID" value="XM_039115685.1"/>
</dbReference>
<dbReference type="RefSeq" id="XP_038971614.1">
    <property type="nucleotide sequence ID" value="XM_039115686.1"/>
</dbReference>
<dbReference type="Proteomes" id="UP000228380">
    <property type="component" value="Unplaced"/>
</dbReference>
<evidence type="ECO:0000313" key="9">
    <source>
        <dbReference type="RefSeq" id="XP_038971617.1"/>
    </source>
</evidence>
<dbReference type="OrthoDB" id="2402896at2759"/>
<dbReference type="RefSeq" id="XP_038971618.1">
    <property type="nucleotide sequence ID" value="XM_039115690.1"/>
</dbReference>
<evidence type="ECO:0000256" key="1">
    <source>
        <dbReference type="PROSITE-ProRule" id="PRU00325"/>
    </source>
</evidence>
<dbReference type="PANTHER" id="PTHR31669">
    <property type="entry name" value="PROTEIN FAR1-RELATED SEQUENCE 10-RELATED"/>
    <property type="match status" value="1"/>
</dbReference>
<dbReference type="KEGG" id="pda:103705409"/>
<dbReference type="InterPro" id="IPR004330">
    <property type="entry name" value="FAR1_DNA_bnd_dom"/>
</dbReference>
<name>A0A8B8ZBZ2_PHODC</name>
<evidence type="ECO:0000313" key="6">
    <source>
        <dbReference type="RefSeq" id="XP_038971614.1"/>
    </source>
</evidence>
<evidence type="ECO:0000313" key="5">
    <source>
        <dbReference type="RefSeq" id="XP_038971613.1"/>
    </source>
</evidence>
<keyword evidence="1" id="KW-0863">Zinc-finger</keyword>
<feature type="compositionally biased region" description="Acidic residues" evidence="2">
    <location>
        <begin position="43"/>
        <end position="52"/>
    </location>
</feature>
<gene>
    <name evidence="5 6 7 8 9 10" type="primary">LOC103705409</name>
</gene>
<feature type="compositionally biased region" description="Basic and acidic residues" evidence="2">
    <location>
        <begin position="33"/>
        <end position="42"/>
    </location>
</feature>
<dbReference type="GO" id="GO:0006355">
    <property type="term" value="P:regulation of DNA-templated transcription"/>
    <property type="evidence" value="ECO:0007669"/>
    <property type="project" value="InterPro"/>
</dbReference>
<evidence type="ECO:0000313" key="10">
    <source>
        <dbReference type="RefSeq" id="XP_038971618.1"/>
    </source>
</evidence>
<dbReference type="InterPro" id="IPR031052">
    <property type="entry name" value="FHY3/FAR1"/>
</dbReference>
<proteinExistence type="predicted"/>
<organism evidence="4 7">
    <name type="scientific">Phoenix dactylifera</name>
    <name type="common">Date palm</name>
    <dbReference type="NCBI Taxonomy" id="42345"/>
    <lineage>
        <taxon>Eukaryota</taxon>
        <taxon>Viridiplantae</taxon>
        <taxon>Streptophyta</taxon>
        <taxon>Embryophyta</taxon>
        <taxon>Tracheophyta</taxon>
        <taxon>Spermatophyta</taxon>
        <taxon>Magnoliopsida</taxon>
        <taxon>Liliopsida</taxon>
        <taxon>Arecaceae</taxon>
        <taxon>Coryphoideae</taxon>
        <taxon>Phoeniceae</taxon>
        <taxon>Phoenix</taxon>
    </lineage>
</organism>
<dbReference type="RefSeq" id="XP_038971616.1">
    <property type="nucleotide sequence ID" value="XM_039115688.1"/>
</dbReference>
<evidence type="ECO:0000256" key="2">
    <source>
        <dbReference type="SAM" id="MobiDB-lite"/>
    </source>
</evidence>
<dbReference type="GO" id="GO:0008270">
    <property type="term" value="F:zinc ion binding"/>
    <property type="evidence" value="ECO:0007669"/>
    <property type="project" value="UniProtKB-KW"/>
</dbReference>
<accession>A0A8B8ZBZ2</accession>
<keyword evidence="4" id="KW-1185">Reference proteome</keyword>
<evidence type="ECO:0000313" key="4">
    <source>
        <dbReference type="Proteomes" id="UP000228380"/>
    </source>
</evidence>
<dbReference type="InterPro" id="IPR018289">
    <property type="entry name" value="MULE_transposase_dom"/>
</dbReference>
<dbReference type="PROSITE" id="PS50966">
    <property type="entry name" value="ZF_SWIM"/>
    <property type="match status" value="1"/>
</dbReference>
<dbReference type="Pfam" id="PF03101">
    <property type="entry name" value="FAR1"/>
    <property type="match status" value="1"/>
</dbReference>
<dbReference type="Pfam" id="PF10551">
    <property type="entry name" value="MULE"/>
    <property type="match status" value="1"/>
</dbReference>
<keyword evidence="1" id="KW-0479">Metal-binding</keyword>
<dbReference type="InterPro" id="IPR007527">
    <property type="entry name" value="Znf_SWIM"/>
</dbReference>
<feature type="compositionally biased region" description="Basic and acidic residues" evidence="2">
    <location>
        <begin position="400"/>
        <end position="417"/>
    </location>
</feature>
<reference evidence="5 6" key="1">
    <citation type="submission" date="2025-04" db="UniProtKB">
        <authorList>
            <consortium name="RefSeq"/>
        </authorList>
    </citation>
    <scope>IDENTIFICATION</scope>
    <source>
        <tissue evidence="5 6">Young leaves</tissue>
    </source>
</reference>
<feature type="region of interest" description="Disordered" evidence="2">
    <location>
        <begin position="1034"/>
        <end position="1126"/>
    </location>
</feature>
<evidence type="ECO:0000259" key="3">
    <source>
        <dbReference type="PROSITE" id="PS50966"/>
    </source>
</evidence>
<keyword evidence="1" id="KW-0862">Zinc</keyword>
<dbReference type="GeneID" id="103705409"/>